<reference evidence="1" key="1">
    <citation type="journal article" date="2019" name="PLoS Negl. Trop. Dis.">
        <title>Revisiting the worldwide diversity of Leptospira species in the environment.</title>
        <authorList>
            <person name="Vincent A.T."/>
            <person name="Schiettekatte O."/>
            <person name="Bourhy P."/>
            <person name="Veyrier F.J."/>
            <person name="Picardeau M."/>
        </authorList>
    </citation>
    <scope>NUCLEOTIDE SEQUENCE [LARGE SCALE GENOMIC DNA]</scope>
    <source>
        <strain evidence="1">201800277</strain>
    </source>
</reference>
<gene>
    <name evidence="1" type="ORF">EHQ30_10890</name>
</gene>
<dbReference type="NCBIfam" id="NF047757">
    <property type="entry name" value="LBF_1011_fam"/>
    <property type="match status" value="1"/>
</dbReference>
<protein>
    <submittedName>
        <fullName evidence="1">Uncharacterized protein</fullName>
    </submittedName>
</protein>
<sequence>MSLQTEYKLQWPEYRIEFHPRPHTPKKASLSDLWPELRAFFSGNQSRFANYLFYLSTDFSGGFSLCSILGENEAANRFRDPQLVSPSSFPRQSFDQIWELCQNREFEEMEREDWELIGFGLLYLGETVQFRNWVLKTKEFFGQTDDNRRFLFLLGWETSEIPFENSILHMLVEYAKGNKDFVQFKTLADSVILDSHWQIVGVLFHAMETGWFVGEDTFRVWKFLIGFYDEWEDWEKQKFRLVSLGKIPAFSALRYAKRYFPEETFLHYREELETSLRGDWVHESGFGYELTHQMDPFIETVVRFRNEGEGYENELKNELLIRPYSYFINLQLASICFVKKENHQFLNFYKKSGRLKYLPLALNLYWRVLKATGDEILSHSIERSLSAMKESTNLPEGWV</sequence>
<accession>A0A2M9XZR2</accession>
<keyword evidence="2" id="KW-1185">Reference proteome</keyword>
<name>A0A2M9XZR2_9LEPT</name>
<organism evidence="1 2">
    <name type="scientific">Leptospira brenneri</name>
    <dbReference type="NCBI Taxonomy" id="2023182"/>
    <lineage>
        <taxon>Bacteria</taxon>
        <taxon>Pseudomonadati</taxon>
        <taxon>Spirochaetota</taxon>
        <taxon>Spirochaetia</taxon>
        <taxon>Leptospirales</taxon>
        <taxon>Leptospiraceae</taxon>
        <taxon>Leptospira</taxon>
    </lineage>
</organism>
<dbReference type="OrthoDB" id="316332at2"/>
<dbReference type="Proteomes" id="UP000297891">
    <property type="component" value="Unassembled WGS sequence"/>
</dbReference>
<evidence type="ECO:0000313" key="1">
    <source>
        <dbReference type="EMBL" id="TGK97065.1"/>
    </source>
</evidence>
<dbReference type="RefSeq" id="WP_100791491.1">
    <property type="nucleotide sequence ID" value="NZ_NPDQ01000006.1"/>
</dbReference>
<evidence type="ECO:0000313" key="2">
    <source>
        <dbReference type="Proteomes" id="UP000297891"/>
    </source>
</evidence>
<dbReference type="EMBL" id="RQFP01000001">
    <property type="protein sequence ID" value="TGK97065.1"/>
    <property type="molecule type" value="Genomic_DNA"/>
</dbReference>
<proteinExistence type="predicted"/>
<dbReference type="AlphaFoldDB" id="A0A2M9XZR2"/>
<dbReference type="InterPro" id="IPR058080">
    <property type="entry name" value="LBF_1011-like"/>
</dbReference>
<comment type="caution">
    <text evidence="1">The sequence shown here is derived from an EMBL/GenBank/DDBJ whole genome shotgun (WGS) entry which is preliminary data.</text>
</comment>